<keyword evidence="2" id="KW-0812">Transmembrane</keyword>
<dbReference type="GO" id="GO:0005324">
    <property type="term" value="F:long-chain fatty acid transmembrane transporter activity"/>
    <property type="evidence" value="ECO:0007669"/>
    <property type="project" value="TreeGrafter"/>
</dbReference>
<evidence type="ECO:0000256" key="3">
    <source>
        <dbReference type="ARBA" id="ARBA00022989"/>
    </source>
</evidence>
<dbReference type="EMBL" id="JANBTW010000028">
    <property type="protein sequence ID" value="KAJ2677792.1"/>
    <property type="molecule type" value="Genomic_DNA"/>
</dbReference>
<feature type="compositionally biased region" description="Low complexity" evidence="5">
    <location>
        <begin position="240"/>
        <end position="252"/>
    </location>
</feature>
<feature type="compositionally biased region" description="Acidic residues" evidence="5">
    <location>
        <begin position="66"/>
        <end position="106"/>
    </location>
</feature>
<dbReference type="GO" id="GO:0007031">
    <property type="term" value="P:peroxisome organization"/>
    <property type="evidence" value="ECO:0007669"/>
    <property type="project" value="TreeGrafter"/>
</dbReference>
<evidence type="ECO:0000313" key="8">
    <source>
        <dbReference type="Proteomes" id="UP001151518"/>
    </source>
</evidence>
<feature type="region of interest" description="Disordered" evidence="5">
    <location>
        <begin position="597"/>
        <end position="662"/>
    </location>
</feature>
<dbReference type="InterPro" id="IPR050835">
    <property type="entry name" value="ABC_transporter_sub-D"/>
</dbReference>
<dbReference type="OrthoDB" id="422637at2759"/>
<dbReference type="GO" id="GO:0005778">
    <property type="term" value="C:peroxisomal membrane"/>
    <property type="evidence" value="ECO:0007669"/>
    <property type="project" value="TreeGrafter"/>
</dbReference>
<comment type="caution">
    <text evidence="7">The sequence shown here is derived from an EMBL/GenBank/DDBJ whole genome shotgun (WGS) entry which is preliminary data.</text>
</comment>
<dbReference type="GO" id="GO:0006635">
    <property type="term" value="P:fatty acid beta-oxidation"/>
    <property type="evidence" value="ECO:0007669"/>
    <property type="project" value="TreeGrafter"/>
</dbReference>
<keyword evidence="4" id="KW-0472">Membrane</keyword>
<dbReference type="AlphaFoldDB" id="A0A9W8KYL4"/>
<dbReference type="GO" id="GO:0140359">
    <property type="term" value="F:ABC-type transporter activity"/>
    <property type="evidence" value="ECO:0007669"/>
    <property type="project" value="InterPro"/>
</dbReference>
<organism evidence="7 8">
    <name type="scientific">Coemansia spiralis</name>
    <dbReference type="NCBI Taxonomy" id="417178"/>
    <lineage>
        <taxon>Eukaryota</taxon>
        <taxon>Fungi</taxon>
        <taxon>Fungi incertae sedis</taxon>
        <taxon>Zoopagomycota</taxon>
        <taxon>Kickxellomycotina</taxon>
        <taxon>Kickxellomycetes</taxon>
        <taxon>Kickxellales</taxon>
        <taxon>Kickxellaceae</taxon>
        <taxon>Coemansia</taxon>
    </lineage>
</organism>
<feature type="compositionally biased region" description="Polar residues" evidence="5">
    <location>
        <begin position="260"/>
        <end position="280"/>
    </location>
</feature>
<feature type="region of interest" description="Disordered" evidence="5">
    <location>
        <begin position="1"/>
        <end position="156"/>
    </location>
</feature>
<evidence type="ECO:0000256" key="5">
    <source>
        <dbReference type="SAM" id="MobiDB-lite"/>
    </source>
</evidence>
<name>A0A9W8KYL4_9FUNG</name>
<dbReference type="GO" id="GO:0005524">
    <property type="term" value="F:ATP binding"/>
    <property type="evidence" value="ECO:0007669"/>
    <property type="project" value="InterPro"/>
</dbReference>
<proteinExistence type="predicted"/>
<dbReference type="GO" id="GO:0015910">
    <property type="term" value="P:long-chain fatty acid import into peroxisome"/>
    <property type="evidence" value="ECO:0007669"/>
    <property type="project" value="TreeGrafter"/>
</dbReference>
<keyword evidence="1" id="KW-0813">Transport</keyword>
<evidence type="ECO:0000256" key="2">
    <source>
        <dbReference type="ARBA" id="ARBA00022692"/>
    </source>
</evidence>
<feature type="compositionally biased region" description="Low complexity" evidence="5">
    <location>
        <begin position="635"/>
        <end position="659"/>
    </location>
</feature>
<evidence type="ECO:0000256" key="1">
    <source>
        <dbReference type="ARBA" id="ARBA00022448"/>
    </source>
</evidence>
<dbReference type="PANTHER" id="PTHR11384">
    <property type="entry name" value="ATP-BINDING CASSETTE, SUB-FAMILY D MEMBER"/>
    <property type="match status" value="1"/>
</dbReference>
<feature type="domain" description="ABC transmembrane type-1" evidence="6">
    <location>
        <begin position="371"/>
        <end position="583"/>
    </location>
</feature>
<dbReference type="Proteomes" id="UP001151518">
    <property type="component" value="Unassembled WGS sequence"/>
</dbReference>
<evidence type="ECO:0000313" key="7">
    <source>
        <dbReference type="EMBL" id="KAJ2677792.1"/>
    </source>
</evidence>
<reference evidence="7" key="1">
    <citation type="submission" date="2022-07" db="EMBL/GenBank/DDBJ databases">
        <title>Phylogenomic reconstructions and comparative analyses of Kickxellomycotina fungi.</title>
        <authorList>
            <person name="Reynolds N.K."/>
            <person name="Stajich J.E."/>
            <person name="Barry K."/>
            <person name="Grigoriev I.V."/>
            <person name="Crous P."/>
            <person name="Smith M.E."/>
        </authorList>
    </citation>
    <scope>NUCLEOTIDE SEQUENCE</scope>
    <source>
        <strain evidence="7">NRRL 3115</strain>
    </source>
</reference>
<feature type="compositionally biased region" description="Low complexity" evidence="5">
    <location>
        <begin position="599"/>
        <end position="608"/>
    </location>
</feature>
<dbReference type="InterPro" id="IPR011527">
    <property type="entry name" value="ABC1_TM_dom"/>
</dbReference>
<keyword evidence="3" id="KW-1133">Transmembrane helix</keyword>
<feature type="compositionally biased region" description="Low complexity" evidence="5">
    <location>
        <begin position="1"/>
        <end position="10"/>
    </location>
</feature>
<dbReference type="PANTHER" id="PTHR11384:SF67">
    <property type="entry name" value="ATP-BINDING CASSETTE SUB-FAMILY D MEMBER 1"/>
    <property type="match status" value="1"/>
</dbReference>
<protein>
    <recommendedName>
        <fullName evidence="6">ABC transmembrane type-1 domain-containing protein</fullName>
    </recommendedName>
</protein>
<evidence type="ECO:0000256" key="4">
    <source>
        <dbReference type="ARBA" id="ARBA00023136"/>
    </source>
</evidence>
<feature type="compositionally biased region" description="Low complexity" evidence="5">
    <location>
        <begin position="281"/>
        <end position="301"/>
    </location>
</feature>
<dbReference type="GO" id="GO:0042760">
    <property type="term" value="P:very long-chain fatty acid catabolic process"/>
    <property type="evidence" value="ECO:0007669"/>
    <property type="project" value="TreeGrafter"/>
</dbReference>
<accession>A0A9W8KYL4</accession>
<gene>
    <name evidence="7" type="ORF">GGI25_002890</name>
</gene>
<feature type="region of interest" description="Disordered" evidence="5">
    <location>
        <begin position="240"/>
        <end position="306"/>
    </location>
</feature>
<evidence type="ECO:0000259" key="6">
    <source>
        <dbReference type="Pfam" id="PF06472"/>
    </source>
</evidence>
<sequence length="815" mass="89292">MSPEASTAAGAGAGGEEPPPATALAEKLSGGHNNNNTEKTYAEALVPTAERPADHGNGMPSPSLDTTDEDQQLPADEDEYTTDSYTEDAETDGYTEESIYSDENYDDNSNYDGSHNTGYSGSQQHSPVSSQPPSDKGTPLMTAADHPPYDDKQAWPLAADEPSRPISSLSAVATAAAAFDTHFSSGTTSPNPVDSLNTTRTANALAPAHRFVSQTPWGISTGRLTRDQRHRIRLWDDPNSVSAAASSTTPANARDDFTHPPNTYISANSQPSGHVNGINSQQQQQQQQQQAFAQAQPGAQQRSHFPSSSLASQVVNVVSVEQGTKGYIQLQQQLQQEQRLQQDTIEGKLLQGQRTPRIVTIAQFIKSVSRLLGIGFPSAGCTEARLTVALVAVLGVRTGLDVWFSNFNARCVRAVVTYDRATLLRRLLPEYLGMMLPMAAVNQAIKWVISSLTIALRVRLGRYAHERYVDGITNITWNQIHRHGPNGSTPAYERPDWLLTVQIHRFADMFPCLLADVIKPTFDWFVFTRLLSRFIGRKGSITMVLYVVLANIIIRLSSPPTGKHASRLAQLEEKYRGVYARISSTIQRAASASTPFVFQQQQQQQQQQNDRTSILSPDPSPHGTSPYASDLRPLNGNAGTNTTSANSRQRQQPQQQKQRAFVPRVQAGFRQRAKAALDGSLDNVASSVVSANIRRFFGGIGETILVKYGATLTAYYLLSRPLCSPGRRLASEILHDPAAVMMSYSRNSAYLINLSQATTRLLLMVNDLPKFVWSTVRVDRLLRALDVHARYRSAVENISAGEEADDNYSSAYSTD</sequence>
<feature type="compositionally biased region" description="Low complexity" evidence="5">
    <location>
        <begin position="107"/>
        <end position="134"/>
    </location>
</feature>
<dbReference type="Pfam" id="PF06472">
    <property type="entry name" value="ABC_membrane_2"/>
    <property type="match status" value="1"/>
</dbReference>